<organism evidence="1 2">
    <name type="scientific">Marinicauda algicola</name>
    <dbReference type="NCBI Taxonomy" id="2029849"/>
    <lineage>
        <taxon>Bacteria</taxon>
        <taxon>Pseudomonadati</taxon>
        <taxon>Pseudomonadota</taxon>
        <taxon>Alphaproteobacteria</taxon>
        <taxon>Maricaulales</taxon>
        <taxon>Maricaulaceae</taxon>
        <taxon>Marinicauda</taxon>
    </lineage>
</organism>
<dbReference type="Pfam" id="PF10983">
    <property type="entry name" value="DUF2793"/>
    <property type="match status" value="1"/>
</dbReference>
<evidence type="ECO:0000313" key="1">
    <source>
        <dbReference type="EMBL" id="TGY89762.1"/>
    </source>
</evidence>
<evidence type="ECO:0000313" key="2">
    <source>
        <dbReference type="Proteomes" id="UP000308054"/>
    </source>
</evidence>
<dbReference type="Proteomes" id="UP000308054">
    <property type="component" value="Unassembled WGS sequence"/>
</dbReference>
<protein>
    <submittedName>
        <fullName evidence="1">DUF2793 domain-containing protein</fullName>
    </submittedName>
</protein>
<proteinExistence type="predicted"/>
<sequence>MSETTDRLSLPYLMPAQAQKHVTVNEALRRLDALVQARVLSRTLAAEPAGPAPGDAYILPAGATGAAWTGFAEHDLAVFQDGAWEAFPPKAGWQVFLADEAEIAVFDGAAWRTASELVGELQNLTRLGVGTVADGTNPFSAKLNAALWTALETGAGGTGDLRYTLNKQAAGNVLSLLFQSGWSGRAEIGLTGDEDFHFKVSPDGSAWTEALTIDRTSGSITLGGALALGHNQSDYRSLTLHHTATNGGLFAIHRSGSDAFVGFTGFEGGDGMRRLFFGGGGWDVADANEIRFYTDPTTGAGANQGVERMRLHKSGGLVIAGSGLGTDPGGGNVTIGGSLTVGAPTGGHQGAGTINAVAVYDDGTLLTDLVLEQAATGRFDPQRYVGHPVAAELEDFWFDPEAYEAYWRTHHRLPGMVSWQEAGDRPSLGEQVTRLVAAVETQAVLIARLNARLKRLET</sequence>
<dbReference type="InterPro" id="IPR021251">
    <property type="entry name" value="DUF2793"/>
</dbReference>
<dbReference type="OrthoDB" id="564699at2"/>
<accession>A0A4S2H3D5</accession>
<name>A0A4S2H3D5_9PROT</name>
<comment type="caution">
    <text evidence="1">The sequence shown here is derived from an EMBL/GenBank/DDBJ whole genome shotgun (WGS) entry which is preliminary data.</text>
</comment>
<dbReference type="AlphaFoldDB" id="A0A4S2H3D5"/>
<reference evidence="1 2" key="1">
    <citation type="journal article" date="2017" name="Int. J. Syst. Evol. Microbiol.">
        <title>Marinicauda algicola sp. nov., isolated from a marine red alga Rhodosorus marinus.</title>
        <authorList>
            <person name="Jeong S.E."/>
            <person name="Jeon S.H."/>
            <person name="Chun B.H."/>
            <person name="Kim D.W."/>
            <person name="Jeon C.O."/>
        </authorList>
    </citation>
    <scope>NUCLEOTIDE SEQUENCE [LARGE SCALE GENOMIC DNA]</scope>
    <source>
        <strain evidence="1 2">JCM 31718</strain>
    </source>
</reference>
<dbReference type="EMBL" id="SRXW01000001">
    <property type="protein sequence ID" value="TGY89762.1"/>
    <property type="molecule type" value="Genomic_DNA"/>
</dbReference>
<keyword evidence="2" id="KW-1185">Reference proteome</keyword>
<dbReference type="RefSeq" id="WP_135994260.1">
    <property type="nucleotide sequence ID" value="NZ_CP071057.1"/>
</dbReference>
<gene>
    <name evidence="1" type="ORF">E5163_01065</name>
</gene>